<keyword evidence="6" id="KW-0472">Membrane</keyword>
<gene>
    <name evidence="8" type="ORF">Amon01_000552800</name>
</gene>
<keyword evidence="2" id="KW-0813">Transport</keyword>
<feature type="domain" description="FAD-binding FR-type" evidence="7">
    <location>
        <begin position="58"/>
        <end position="168"/>
    </location>
</feature>
<evidence type="ECO:0000259" key="7">
    <source>
        <dbReference type="PROSITE" id="PS51384"/>
    </source>
</evidence>
<organism evidence="8 9">
    <name type="scientific">Ambrosiozyma monospora</name>
    <name type="common">Yeast</name>
    <name type="synonym">Endomycopsis monosporus</name>
    <dbReference type="NCBI Taxonomy" id="43982"/>
    <lineage>
        <taxon>Eukaryota</taxon>
        <taxon>Fungi</taxon>
        <taxon>Dikarya</taxon>
        <taxon>Ascomycota</taxon>
        <taxon>Saccharomycotina</taxon>
        <taxon>Pichiomycetes</taxon>
        <taxon>Pichiales</taxon>
        <taxon>Pichiaceae</taxon>
        <taxon>Ambrosiozyma</taxon>
    </lineage>
</organism>
<keyword evidence="9" id="KW-1185">Reference proteome</keyword>
<feature type="compositionally biased region" description="Low complexity" evidence="5">
    <location>
        <begin position="361"/>
        <end position="375"/>
    </location>
</feature>
<feature type="region of interest" description="Disordered" evidence="5">
    <location>
        <begin position="468"/>
        <end position="491"/>
    </location>
</feature>
<accession>A0A9W7DHU3</accession>
<dbReference type="Proteomes" id="UP001165063">
    <property type="component" value="Unassembled WGS sequence"/>
</dbReference>
<keyword evidence="4" id="KW-0560">Oxidoreductase</keyword>
<evidence type="ECO:0000256" key="6">
    <source>
        <dbReference type="SAM" id="Phobius"/>
    </source>
</evidence>
<feature type="compositionally biased region" description="Polar residues" evidence="5">
    <location>
        <begin position="327"/>
        <end position="339"/>
    </location>
</feature>
<keyword evidence="6" id="KW-1133">Transmembrane helix</keyword>
<dbReference type="PANTHER" id="PTHR32361:SF9">
    <property type="entry name" value="FERRIC REDUCTASE TRANSMEMBRANE COMPONENT 3-RELATED"/>
    <property type="match status" value="1"/>
</dbReference>
<dbReference type="InterPro" id="IPR013121">
    <property type="entry name" value="Fe_red_NAD-bd_6"/>
</dbReference>
<comment type="caution">
    <text evidence="8">The sequence shown here is derived from an EMBL/GenBank/DDBJ whole genome shotgun (WGS) entry which is preliminary data.</text>
</comment>
<dbReference type="Gene3D" id="3.40.50.80">
    <property type="entry name" value="Nucleotide-binding domain of ferredoxin-NADP reductase (FNR) module"/>
    <property type="match status" value="2"/>
</dbReference>
<dbReference type="InterPro" id="IPR039261">
    <property type="entry name" value="FNR_nucleotide-bd"/>
</dbReference>
<evidence type="ECO:0000256" key="4">
    <source>
        <dbReference type="ARBA" id="ARBA00023002"/>
    </source>
</evidence>
<dbReference type="InterPro" id="IPR013112">
    <property type="entry name" value="FAD-bd_8"/>
</dbReference>
<dbReference type="EMBL" id="BSXU01003087">
    <property type="protein sequence ID" value="GMG39671.1"/>
    <property type="molecule type" value="Genomic_DNA"/>
</dbReference>
<dbReference type="InterPro" id="IPR051410">
    <property type="entry name" value="Ferric/Cupric_Reductase"/>
</dbReference>
<evidence type="ECO:0000313" key="8">
    <source>
        <dbReference type="EMBL" id="GMG39671.1"/>
    </source>
</evidence>
<dbReference type="CDD" id="cd06186">
    <property type="entry name" value="NOX_Duox_like_FAD_NADP"/>
    <property type="match status" value="1"/>
</dbReference>
<dbReference type="InterPro" id="IPR017927">
    <property type="entry name" value="FAD-bd_FR_type"/>
</dbReference>
<dbReference type="AlphaFoldDB" id="A0A9W7DHU3"/>
<feature type="compositionally biased region" description="Acidic residues" evidence="5">
    <location>
        <begin position="340"/>
        <end position="357"/>
    </location>
</feature>
<feature type="compositionally biased region" description="Low complexity" evidence="5">
    <location>
        <begin position="306"/>
        <end position="319"/>
    </location>
</feature>
<dbReference type="GO" id="GO:0015677">
    <property type="term" value="P:copper ion import"/>
    <property type="evidence" value="ECO:0007669"/>
    <property type="project" value="TreeGrafter"/>
</dbReference>
<dbReference type="GO" id="GO:0000293">
    <property type="term" value="F:ferric-chelate reductase activity"/>
    <property type="evidence" value="ECO:0007669"/>
    <property type="project" value="TreeGrafter"/>
</dbReference>
<evidence type="ECO:0000256" key="1">
    <source>
        <dbReference type="ARBA" id="ARBA00006278"/>
    </source>
</evidence>
<dbReference type="OrthoDB" id="167398at2759"/>
<evidence type="ECO:0000313" key="9">
    <source>
        <dbReference type="Proteomes" id="UP001165063"/>
    </source>
</evidence>
<reference evidence="8" key="1">
    <citation type="submission" date="2023-04" db="EMBL/GenBank/DDBJ databases">
        <title>Ambrosiozyma monospora NBRC 1965.</title>
        <authorList>
            <person name="Ichikawa N."/>
            <person name="Sato H."/>
            <person name="Tonouchi N."/>
        </authorList>
    </citation>
    <scope>NUCLEOTIDE SEQUENCE</scope>
    <source>
        <strain evidence="8">NBRC 1965</strain>
    </source>
</reference>
<evidence type="ECO:0000256" key="5">
    <source>
        <dbReference type="SAM" id="MobiDB-lite"/>
    </source>
</evidence>
<evidence type="ECO:0000256" key="3">
    <source>
        <dbReference type="ARBA" id="ARBA00022982"/>
    </source>
</evidence>
<dbReference type="SUPFAM" id="SSF52343">
    <property type="entry name" value="Ferredoxin reductase-like, C-terminal NADP-linked domain"/>
    <property type="match status" value="1"/>
</dbReference>
<keyword evidence="6" id="KW-0812">Transmembrane</keyword>
<dbReference type="Pfam" id="PF08030">
    <property type="entry name" value="NAD_binding_6"/>
    <property type="match status" value="1"/>
</dbReference>
<evidence type="ECO:0000256" key="2">
    <source>
        <dbReference type="ARBA" id="ARBA00022448"/>
    </source>
</evidence>
<dbReference type="PANTHER" id="PTHR32361">
    <property type="entry name" value="FERRIC/CUPRIC REDUCTASE TRANSMEMBRANE COMPONENT"/>
    <property type="match status" value="1"/>
</dbReference>
<name>A0A9W7DHU3_AMBMO</name>
<dbReference type="GO" id="GO:0005886">
    <property type="term" value="C:plasma membrane"/>
    <property type="evidence" value="ECO:0007669"/>
    <property type="project" value="TreeGrafter"/>
</dbReference>
<protein>
    <submittedName>
        <fullName evidence="8">Unnamed protein product</fullName>
    </submittedName>
</protein>
<sequence>MSHKVLMIIFTVGIWYHCLTLGWIEYIALSFSIWAFEYILRIGRILVSGGTLKANCKVLYESSFDEENNELSHVPHSIRMEVNHSGWWKAYPGAYCWLYVLQSNMFWEAHPFTVVSAATEQNFNQLVFIIRIKNGLTKKLADFICEQPTAECKIPILVEGAYGNNIPFKGHDTSVFVAGGVGMTVIYSMAVDLAKIYRAQQLRGQRESEGDRKSISIVWMVPNLESVLAFRKEIATLKDYFEILELQIFITQKLEDPELDTILTDCLKKVEPFSPPPTPSLPNISPIADREISIDFLNCTLNTEFSDSNSSSCSNSTDSKSYDSSETHSFVDSPSNESLAESDDTDNGDNDDEDNDDDRPAVNTAAATAAFSNATRKPTIRKPALNMPLPDTPFISTPSVNLHDASRDNLDNAIAGDPVLEDIDISLRLDALDTETAPEANNIGRRGLSIRKSMKSMKSMVNSTAAHLSSSLKHLHHSESKHHPEQISATSTIDQSLHSVVRQRKDLKSFLVELLQENECLERAICVNFDDKPNVATSLARHIDGLEAESIAVIACGPKQLNSDVRLAVVQSIKNNKNVEYHEEELLW</sequence>
<proteinExistence type="inferred from homology"/>
<feature type="region of interest" description="Disordered" evidence="5">
    <location>
        <begin position="305"/>
        <end position="391"/>
    </location>
</feature>
<dbReference type="PROSITE" id="PS51384">
    <property type="entry name" value="FAD_FR"/>
    <property type="match status" value="1"/>
</dbReference>
<dbReference type="GO" id="GO:0006826">
    <property type="term" value="P:iron ion transport"/>
    <property type="evidence" value="ECO:0007669"/>
    <property type="project" value="TreeGrafter"/>
</dbReference>
<comment type="similarity">
    <text evidence="1">Belongs to the ferric reductase (FRE) family.</text>
</comment>
<keyword evidence="3" id="KW-0249">Electron transport</keyword>
<feature type="transmembrane region" description="Helical" evidence="6">
    <location>
        <begin position="6"/>
        <end position="36"/>
    </location>
</feature>
<dbReference type="GO" id="GO:0006879">
    <property type="term" value="P:intracellular iron ion homeostasis"/>
    <property type="evidence" value="ECO:0007669"/>
    <property type="project" value="TreeGrafter"/>
</dbReference>
<dbReference type="Pfam" id="PF08022">
    <property type="entry name" value="FAD_binding_8"/>
    <property type="match status" value="1"/>
</dbReference>